<dbReference type="Proteomes" id="UP000325755">
    <property type="component" value="Chromosome"/>
</dbReference>
<dbReference type="InterPro" id="IPR029052">
    <property type="entry name" value="Metallo-depent_PP-like"/>
</dbReference>
<dbReference type="RefSeq" id="WP_153247939.1">
    <property type="nucleotide sequence ID" value="NZ_CP044205.1"/>
</dbReference>
<dbReference type="OrthoDB" id="9780884at2"/>
<reference evidence="7 8" key="1">
    <citation type="submission" date="2019-09" db="EMBL/GenBank/DDBJ databases">
        <title>Ecophysiology of the spiral-shaped methanotroph Methylospira mobilis as revealed by the complete genome sequence.</title>
        <authorList>
            <person name="Oshkin I.Y."/>
            <person name="Dedysh S.N."/>
            <person name="Miroshnikov K."/>
            <person name="Danilova O.V."/>
            <person name="Hakobyan A."/>
            <person name="Liesack W."/>
        </authorList>
    </citation>
    <scope>NUCLEOTIDE SEQUENCE [LARGE SCALE GENOMIC DNA]</scope>
    <source>
        <strain evidence="7 8">Shm1</strain>
    </source>
</reference>
<dbReference type="EMBL" id="CP044205">
    <property type="protein sequence ID" value="QFY41954.1"/>
    <property type="molecule type" value="Genomic_DNA"/>
</dbReference>
<dbReference type="Gene3D" id="3.60.21.10">
    <property type="match status" value="1"/>
</dbReference>
<dbReference type="SUPFAM" id="SSF56300">
    <property type="entry name" value="Metallo-dependent phosphatases"/>
    <property type="match status" value="1"/>
</dbReference>
<dbReference type="FunFam" id="3.60.21.10:FF:000028">
    <property type="entry name" value="Putative metallophosphoesterase"/>
    <property type="match status" value="1"/>
</dbReference>
<organism evidence="7 8">
    <name type="scientific">Candidatus Methylospira mobilis</name>
    <dbReference type="NCBI Taxonomy" id="1808979"/>
    <lineage>
        <taxon>Bacteria</taxon>
        <taxon>Pseudomonadati</taxon>
        <taxon>Pseudomonadota</taxon>
        <taxon>Gammaproteobacteria</taxon>
        <taxon>Methylococcales</taxon>
        <taxon>Methylococcaceae</taxon>
        <taxon>Candidatus Methylospira</taxon>
    </lineage>
</organism>
<dbReference type="AlphaFoldDB" id="A0A5Q0BIH5"/>
<feature type="transmembrane region" description="Helical" evidence="5">
    <location>
        <begin position="121"/>
        <end position="141"/>
    </location>
</feature>
<protein>
    <submittedName>
        <fullName evidence="7">Metallophosphoesterase</fullName>
    </submittedName>
</protein>
<dbReference type="GO" id="GO:0016020">
    <property type="term" value="C:membrane"/>
    <property type="evidence" value="ECO:0007669"/>
    <property type="project" value="GOC"/>
</dbReference>
<dbReference type="FunCoup" id="A0A5Q0BIH5">
    <property type="interactions" value="121"/>
</dbReference>
<dbReference type="InterPro" id="IPR051158">
    <property type="entry name" value="Metallophosphoesterase_sf"/>
</dbReference>
<keyword evidence="8" id="KW-1185">Reference proteome</keyword>
<dbReference type="Pfam" id="PF00149">
    <property type="entry name" value="Metallophos"/>
    <property type="match status" value="1"/>
</dbReference>
<feature type="transmembrane region" description="Helical" evidence="5">
    <location>
        <begin position="75"/>
        <end position="100"/>
    </location>
</feature>
<evidence type="ECO:0000256" key="2">
    <source>
        <dbReference type="ARBA" id="ARBA00022723"/>
    </source>
</evidence>
<dbReference type="InterPro" id="IPR004843">
    <property type="entry name" value="Calcineurin-like_PHP"/>
</dbReference>
<evidence type="ECO:0000313" key="7">
    <source>
        <dbReference type="EMBL" id="QFY41954.1"/>
    </source>
</evidence>
<evidence type="ECO:0000313" key="8">
    <source>
        <dbReference type="Proteomes" id="UP000325755"/>
    </source>
</evidence>
<feature type="transmembrane region" description="Helical" evidence="5">
    <location>
        <begin position="37"/>
        <end position="55"/>
    </location>
</feature>
<keyword evidence="5" id="KW-1133">Transmembrane helix</keyword>
<dbReference type="KEGG" id="mmob:F6R98_04360"/>
<dbReference type="CDD" id="cd07385">
    <property type="entry name" value="MPP_YkuE_C"/>
    <property type="match status" value="1"/>
</dbReference>
<keyword evidence="5" id="KW-0812">Transmembrane</keyword>
<name>A0A5Q0BIH5_9GAMM</name>
<evidence type="ECO:0000256" key="1">
    <source>
        <dbReference type="ARBA" id="ARBA00001968"/>
    </source>
</evidence>
<feature type="domain" description="Calcineurin-like phosphoesterase" evidence="6">
    <location>
        <begin position="163"/>
        <end position="331"/>
    </location>
</feature>
<accession>A0A5Q0BIH5</accession>
<comment type="cofactor">
    <cofactor evidence="1">
        <name>a divalent metal cation</name>
        <dbReference type="ChEBI" id="CHEBI:60240"/>
    </cofactor>
</comment>
<evidence type="ECO:0000256" key="3">
    <source>
        <dbReference type="ARBA" id="ARBA00022801"/>
    </source>
</evidence>
<dbReference type="GO" id="GO:0009245">
    <property type="term" value="P:lipid A biosynthetic process"/>
    <property type="evidence" value="ECO:0007669"/>
    <property type="project" value="TreeGrafter"/>
</dbReference>
<dbReference type="GO" id="GO:0008758">
    <property type="term" value="F:UDP-2,3-diacylglucosamine hydrolase activity"/>
    <property type="evidence" value="ECO:0007669"/>
    <property type="project" value="TreeGrafter"/>
</dbReference>
<sequence>MHMHRLLIVLGILASLNVYVAFRIISRTDWLIRHRFCAWLMATGFFALQLTAPLGDSALFPALKKQIAMEAPFTVINWLSYSALGIFSCLSVYMIAADCMGAVWKRIPRAQSLPFNFERRALLTLGAAALGTGVTGIGQAVSGPRVRAVNIPLSGLPAGFDGFRIAQISDLHVGPTIGRDYTENVVRMVNALKPDLIVLTGDFVDGSVRELKDDVAPLRELEAPHGTFFVTGNHEYYSGAAEWIDEFTTLGARVLSNEHVLIRRNNEEIVLAGVTDYSTLHMQTPDASNPKKALEGAPHSRVKVLLAHQPVSYRMAQAAGFDLQLSGHTHAGQYFPFSLFIRLFQRYYKGLNRYENMWVYVNSGTGYWGPPLRAGVPSEITLIQLKQEA</sequence>
<dbReference type="PANTHER" id="PTHR31302:SF31">
    <property type="entry name" value="PHOSPHODIESTERASE YAEI"/>
    <property type="match status" value="1"/>
</dbReference>
<proteinExistence type="inferred from homology"/>
<dbReference type="InParanoid" id="A0A5Q0BIH5"/>
<dbReference type="PANTHER" id="PTHR31302">
    <property type="entry name" value="TRANSMEMBRANE PROTEIN WITH METALLOPHOSPHOESTERASE DOMAIN-RELATED"/>
    <property type="match status" value="1"/>
</dbReference>
<evidence type="ECO:0000256" key="4">
    <source>
        <dbReference type="ARBA" id="ARBA00061089"/>
    </source>
</evidence>
<gene>
    <name evidence="7" type="ORF">F6R98_04360</name>
</gene>
<keyword evidence="5" id="KW-0472">Membrane</keyword>
<feature type="transmembrane region" description="Helical" evidence="5">
    <location>
        <begin position="6"/>
        <end position="25"/>
    </location>
</feature>
<keyword evidence="3" id="KW-0378">Hydrolase</keyword>
<keyword evidence="2" id="KW-0479">Metal-binding</keyword>
<dbReference type="GO" id="GO:0046872">
    <property type="term" value="F:metal ion binding"/>
    <property type="evidence" value="ECO:0007669"/>
    <property type="project" value="UniProtKB-KW"/>
</dbReference>
<comment type="similarity">
    <text evidence="4">Belongs to the metallophosphoesterase superfamily.</text>
</comment>
<evidence type="ECO:0000259" key="6">
    <source>
        <dbReference type="Pfam" id="PF00149"/>
    </source>
</evidence>
<evidence type="ECO:0000256" key="5">
    <source>
        <dbReference type="SAM" id="Phobius"/>
    </source>
</evidence>